<dbReference type="Gene3D" id="3.40.50.10090">
    <property type="match status" value="2"/>
</dbReference>
<dbReference type="InterPro" id="IPR035996">
    <property type="entry name" value="4pyrrol_Methylase_sf"/>
</dbReference>
<evidence type="ECO:0000256" key="4">
    <source>
        <dbReference type="ARBA" id="ARBA00022691"/>
    </source>
</evidence>
<dbReference type="EC" id="2.1.1.107" evidence="1"/>
<dbReference type="GO" id="GO:0019354">
    <property type="term" value="P:siroheme biosynthetic process"/>
    <property type="evidence" value="ECO:0007669"/>
    <property type="project" value="InterPro"/>
</dbReference>
<dbReference type="InterPro" id="IPR003754">
    <property type="entry name" value="4pyrrol_synth_uPrphyn_synth"/>
</dbReference>
<name>A0A4P8ICX0_9FIRM</name>
<dbReference type="InterPro" id="IPR006366">
    <property type="entry name" value="CobA/CysG_C"/>
</dbReference>
<dbReference type="NCBIfam" id="TIGR01469">
    <property type="entry name" value="cobA_cysG_Cterm"/>
    <property type="match status" value="1"/>
</dbReference>
<evidence type="ECO:0000256" key="2">
    <source>
        <dbReference type="ARBA" id="ARBA00022603"/>
    </source>
</evidence>
<dbReference type="PANTHER" id="PTHR45790:SF3">
    <property type="entry name" value="S-ADENOSYL-L-METHIONINE-DEPENDENT UROPORPHYRINOGEN III METHYLTRANSFERASE, CHLOROPLASTIC"/>
    <property type="match status" value="1"/>
</dbReference>
<dbReference type="FunFam" id="3.40.1010.10:FF:000001">
    <property type="entry name" value="Siroheme synthase"/>
    <property type="match status" value="1"/>
</dbReference>
<keyword evidence="5" id="KW-0627">Porphyrin biosynthesis</keyword>
<reference evidence="9 10" key="1">
    <citation type="submission" date="2019-05" db="EMBL/GenBank/DDBJ databases">
        <title>Complete genome sequencing of Anaerostipes rhamnosivorans.</title>
        <authorList>
            <person name="Bui T.P.N."/>
            <person name="de Vos W.M."/>
        </authorList>
    </citation>
    <scope>NUCLEOTIDE SEQUENCE [LARGE SCALE GENOMIC DNA]</scope>
    <source>
        <strain evidence="9 10">1y2</strain>
    </source>
</reference>
<dbReference type="KEGG" id="arf:AR1Y2_1852"/>
<dbReference type="CDD" id="cd11642">
    <property type="entry name" value="SUMT"/>
    <property type="match status" value="1"/>
</dbReference>
<keyword evidence="3 6" id="KW-0808">Transferase</keyword>
<evidence type="ECO:0000313" key="9">
    <source>
        <dbReference type="EMBL" id="QCP35306.1"/>
    </source>
</evidence>
<comment type="similarity">
    <text evidence="6">Belongs to the precorrin methyltransferase family.</text>
</comment>
<dbReference type="GO" id="GO:0032259">
    <property type="term" value="P:methylation"/>
    <property type="evidence" value="ECO:0007669"/>
    <property type="project" value="UniProtKB-KW"/>
</dbReference>
<dbReference type="Pfam" id="PF00590">
    <property type="entry name" value="TP_methylase"/>
    <property type="match status" value="1"/>
</dbReference>
<dbReference type="InterPro" id="IPR014777">
    <property type="entry name" value="4pyrrole_Mease_sub1"/>
</dbReference>
<proteinExistence type="inferred from homology"/>
<dbReference type="GO" id="GO:0004852">
    <property type="term" value="F:uroporphyrinogen-III synthase activity"/>
    <property type="evidence" value="ECO:0007669"/>
    <property type="project" value="InterPro"/>
</dbReference>
<dbReference type="Pfam" id="PF02602">
    <property type="entry name" value="HEM4"/>
    <property type="match status" value="1"/>
</dbReference>
<keyword evidence="10" id="KW-1185">Reference proteome</keyword>
<dbReference type="RefSeq" id="WP_137328709.1">
    <property type="nucleotide sequence ID" value="NZ_CP040058.1"/>
</dbReference>
<dbReference type="FunFam" id="3.30.950.10:FF:000001">
    <property type="entry name" value="Siroheme synthase"/>
    <property type="match status" value="1"/>
</dbReference>
<evidence type="ECO:0000313" key="10">
    <source>
        <dbReference type="Proteomes" id="UP000298653"/>
    </source>
</evidence>
<dbReference type="OrthoDB" id="9815856at2"/>
<evidence type="ECO:0000256" key="1">
    <source>
        <dbReference type="ARBA" id="ARBA00012162"/>
    </source>
</evidence>
<keyword evidence="2 6" id="KW-0489">Methyltransferase</keyword>
<keyword evidence="4" id="KW-0949">S-adenosyl-L-methionine</keyword>
<evidence type="ECO:0000256" key="5">
    <source>
        <dbReference type="ARBA" id="ARBA00023244"/>
    </source>
</evidence>
<evidence type="ECO:0000259" key="7">
    <source>
        <dbReference type="Pfam" id="PF00590"/>
    </source>
</evidence>
<dbReference type="InterPro" id="IPR014776">
    <property type="entry name" value="4pyrrole_Mease_sub2"/>
</dbReference>
<dbReference type="InterPro" id="IPR000878">
    <property type="entry name" value="4pyrrol_Mease"/>
</dbReference>
<feature type="domain" description="Tetrapyrrole biosynthesis uroporphyrinogen III synthase" evidence="8">
    <location>
        <begin position="267"/>
        <end position="492"/>
    </location>
</feature>
<dbReference type="SUPFAM" id="SSF69618">
    <property type="entry name" value="HemD-like"/>
    <property type="match status" value="1"/>
</dbReference>
<feature type="domain" description="Tetrapyrrole methylase" evidence="7">
    <location>
        <begin position="5"/>
        <end position="215"/>
    </location>
</feature>
<keyword evidence="9" id="KW-0456">Lyase</keyword>
<evidence type="ECO:0000259" key="8">
    <source>
        <dbReference type="Pfam" id="PF02602"/>
    </source>
</evidence>
<dbReference type="InterPro" id="IPR050161">
    <property type="entry name" value="Siro_Cobalamin_biosynth"/>
</dbReference>
<dbReference type="EMBL" id="CP040058">
    <property type="protein sequence ID" value="QCP35306.1"/>
    <property type="molecule type" value="Genomic_DNA"/>
</dbReference>
<accession>A0A4P8ICX0</accession>
<gene>
    <name evidence="9" type="ORF">AR1Y2_1852</name>
</gene>
<evidence type="ECO:0000256" key="3">
    <source>
        <dbReference type="ARBA" id="ARBA00022679"/>
    </source>
</evidence>
<dbReference type="AlphaFoldDB" id="A0A4P8ICX0"/>
<dbReference type="PANTHER" id="PTHR45790">
    <property type="entry name" value="SIROHEME SYNTHASE-RELATED"/>
    <property type="match status" value="1"/>
</dbReference>
<dbReference type="CDD" id="cd06578">
    <property type="entry name" value="HemD"/>
    <property type="match status" value="1"/>
</dbReference>
<dbReference type="GO" id="GO:0004851">
    <property type="term" value="F:uroporphyrin-III C-methyltransferase activity"/>
    <property type="evidence" value="ECO:0007669"/>
    <property type="project" value="UniProtKB-EC"/>
</dbReference>
<dbReference type="Proteomes" id="UP000298653">
    <property type="component" value="Chromosome"/>
</dbReference>
<dbReference type="InterPro" id="IPR003043">
    <property type="entry name" value="Uropor_MeTrfase_CS"/>
</dbReference>
<dbReference type="Gene3D" id="3.30.950.10">
    <property type="entry name" value="Methyltransferase, Cobalt-precorrin-4 Transmethylase, Domain 2"/>
    <property type="match status" value="1"/>
</dbReference>
<dbReference type="PROSITE" id="PS00840">
    <property type="entry name" value="SUMT_2"/>
    <property type="match status" value="1"/>
</dbReference>
<dbReference type="SUPFAM" id="SSF53790">
    <property type="entry name" value="Tetrapyrrole methylase"/>
    <property type="match status" value="1"/>
</dbReference>
<evidence type="ECO:0000256" key="6">
    <source>
        <dbReference type="RuleBase" id="RU003960"/>
    </source>
</evidence>
<dbReference type="NCBIfam" id="NF004790">
    <property type="entry name" value="PRK06136.1"/>
    <property type="match status" value="1"/>
</dbReference>
<dbReference type="InterPro" id="IPR036108">
    <property type="entry name" value="4pyrrol_syn_uPrphyn_synt_sf"/>
</dbReference>
<organism evidence="9 10">
    <name type="scientific">Anaerostipes rhamnosivorans</name>
    <dbReference type="NCBI Taxonomy" id="1229621"/>
    <lineage>
        <taxon>Bacteria</taxon>
        <taxon>Bacillati</taxon>
        <taxon>Bacillota</taxon>
        <taxon>Clostridia</taxon>
        <taxon>Lachnospirales</taxon>
        <taxon>Lachnospiraceae</taxon>
        <taxon>Anaerostipes</taxon>
    </lineage>
</organism>
<protein>
    <recommendedName>
        <fullName evidence="1">uroporphyrinogen-III C-methyltransferase</fullName>
        <ecNumber evidence="1">2.1.1.107</ecNumber>
    </recommendedName>
</protein>
<sequence length="505" mass="54938">MKTGKVWLAGAGPGAVGLLTIKAAEVLKTADVIVYDSLVGPEVLSSLPRQAKYIYVGKRAGCHTMTQEEINQILLSEAKKGNYVVRLKGGDPFMFGRGGEELELLRQHNIPFEVIPGITSPVAVPEYNGIPVTHRDISSSLHIITGHKKAGAEYDIDFEALVRTKGTLVFLMGISSLPDIIKSLTKAGMNSEMPAAVLSKGTTAGQKRVLSTLSGLEDAVRRSRIETPAVIVVGEVCKLSEEFAWYEDLPLAGCRILLTRPRDLISRTAAMFREKGAEVLEMPSILIKPKEDQSMLSSALDKISSYDWIVFTSPGGVRIFFEELRKQKRDIRILGGCKIAAIGAGTNRALEERGLFCDLMPEIYDGVSLGRALFDVLSGGEHILIPRAALGNQELIRILEGKPDIRVDDVAVYETCHERWQLVPVKEMIENGEISWAVFTSASTVRGFAKALPDTGIKGLKAACIGEQTAKAARSLGMDVYVADKADIESLVRLVIKQQKGGRHG</sequence>
<dbReference type="Gene3D" id="3.40.1010.10">
    <property type="entry name" value="Cobalt-precorrin-4 Transmethylase, Domain 1"/>
    <property type="match status" value="1"/>
</dbReference>